<evidence type="ECO:0000313" key="3">
    <source>
        <dbReference type="EMBL" id="KAK7236773.1"/>
    </source>
</evidence>
<dbReference type="PANTHER" id="PTHR48010">
    <property type="entry name" value="OS05G0588300 PROTEIN"/>
    <property type="match status" value="1"/>
</dbReference>
<reference evidence="3 4" key="1">
    <citation type="submission" date="2024-03" db="EMBL/GenBank/DDBJ databases">
        <title>Aureococcus anophagefferens CCMP1851 and Kratosvirus quantuckense: Draft genome of a second virus-susceptible host strain in the model system.</title>
        <authorList>
            <person name="Chase E."/>
            <person name="Truchon A.R."/>
            <person name="Schepens W."/>
            <person name="Wilhelm S.W."/>
        </authorList>
    </citation>
    <scope>NUCLEOTIDE SEQUENCE [LARGE SCALE GENOMIC DNA]</scope>
    <source>
        <strain evidence="3 4">CCMP1851</strain>
    </source>
</reference>
<evidence type="ECO:0000256" key="1">
    <source>
        <dbReference type="ARBA" id="ARBA00022614"/>
    </source>
</evidence>
<dbReference type="Proteomes" id="UP001363151">
    <property type="component" value="Unassembled WGS sequence"/>
</dbReference>
<dbReference type="InterPro" id="IPR050994">
    <property type="entry name" value="At_inactive_RLKs"/>
</dbReference>
<sequence>MEQAQLSGAWEDVCAFLRVPFGPLLHTLSYVNGIDLARFETACPPLARTRMCESASKAAVLASVRRLKGGLDLALRLEGQSWKQLTGWIGSPPAWCVLHELFSATDGPGSWEWKEGWAATDVDVSRWFGVSARAGRVVGLNLFGNRLKGFLPETVGSLTNLRELVLHHNELGGAIPATLGKLRRLETLDLSCNRLEGGIPDALGGCASLEYLNLAQNRLSGFLPPALGRMGSLEALHVDHNGFAGRLPRELGDCARLEVVNASHCRLSGRLPAELGRLARLKALFLGHNAFEGGLEALAPLCGPPPRVTLDRGAAALADAPHAEAGALKEVYVNDNRMDVGDPPPRLVAGLNVLFVVRNEPPRPGAREAKGDGT</sequence>
<keyword evidence="4" id="KW-1185">Reference proteome</keyword>
<keyword evidence="1" id="KW-0433">Leucine-rich repeat</keyword>
<dbReference type="InterPro" id="IPR032675">
    <property type="entry name" value="LRR_dom_sf"/>
</dbReference>
<dbReference type="Pfam" id="PF13855">
    <property type="entry name" value="LRR_8"/>
    <property type="match status" value="1"/>
</dbReference>
<dbReference type="PANTHER" id="PTHR48010:SF58">
    <property type="entry name" value="RECEPTOR PROTEIN KINASE-LIKE PROTEIN ZAR1"/>
    <property type="match status" value="1"/>
</dbReference>
<dbReference type="InterPro" id="IPR003591">
    <property type="entry name" value="Leu-rich_rpt_typical-subtyp"/>
</dbReference>
<dbReference type="SMART" id="SM00369">
    <property type="entry name" value="LRR_TYP"/>
    <property type="match status" value="3"/>
</dbReference>
<proteinExistence type="predicted"/>
<protein>
    <submittedName>
        <fullName evidence="3">Uncharacterized protein</fullName>
    </submittedName>
</protein>
<keyword evidence="2" id="KW-0677">Repeat</keyword>
<dbReference type="SUPFAM" id="SSF52058">
    <property type="entry name" value="L domain-like"/>
    <property type="match status" value="1"/>
</dbReference>
<dbReference type="InterPro" id="IPR001611">
    <property type="entry name" value="Leu-rich_rpt"/>
</dbReference>
<organism evidence="3 4">
    <name type="scientific">Aureococcus anophagefferens</name>
    <name type="common">Harmful bloom alga</name>
    <dbReference type="NCBI Taxonomy" id="44056"/>
    <lineage>
        <taxon>Eukaryota</taxon>
        <taxon>Sar</taxon>
        <taxon>Stramenopiles</taxon>
        <taxon>Ochrophyta</taxon>
        <taxon>Pelagophyceae</taxon>
        <taxon>Pelagomonadales</taxon>
        <taxon>Pelagomonadaceae</taxon>
        <taxon>Aureococcus</taxon>
    </lineage>
</organism>
<dbReference type="Gene3D" id="3.80.10.10">
    <property type="entry name" value="Ribonuclease Inhibitor"/>
    <property type="match status" value="2"/>
</dbReference>
<evidence type="ECO:0000256" key="2">
    <source>
        <dbReference type="ARBA" id="ARBA00022737"/>
    </source>
</evidence>
<dbReference type="Pfam" id="PF00560">
    <property type="entry name" value="LRR_1"/>
    <property type="match status" value="2"/>
</dbReference>
<evidence type="ECO:0000313" key="4">
    <source>
        <dbReference type="Proteomes" id="UP001363151"/>
    </source>
</evidence>
<dbReference type="EMBL" id="JBBJCI010000257">
    <property type="protein sequence ID" value="KAK7236773.1"/>
    <property type="molecule type" value="Genomic_DNA"/>
</dbReference>
<comment type="caution">
    <text evidence="3">The sequence shown here is derived from an EMBL/GenBank/DDBJ whole genome shotgun (WGS) entry which is preliminary data.</text>
</comment>
<accession>A0ABR1FRN2</accession>
<gene>
    <name evidence="3" type="ORF">SO694_00093046</name>
</gene>
<name>A0ABR1FRN2_AURAN</name>